<gene>
    <name evidence="3" type="ORF">NDU88_001887</name>
</gene>
<dbReference type="EMBL" id="JANPWB010000016">
    <property type="protein sequence ID" value="KAJ1081709.1"/>
    <property type="molecule type" value="Genomic_DNA"/>
</dbReference>
<name>A0AAV7KUK5_PLEWA</name>
<proteinExistence type="predicted"/>
<protein>
    <submittedName>
        <fullName evidence="3">Uncharacterized protein</fullName>
    </submittedName>
</protein>
<accession>A0AAV7KUK5</accession>
<evidence type="ECO:0000256" key="2">
    <source>
        <dbReference type="SAM" id="SignalP"/>
    </source>
</evidence>
<comment type="caution">
    <text evidence="3">The sequence shown here is derived from an EMBL/GenBank/DDBJ whole genome shotgun (WGS) entry which is preliminary data.</text>
</comment>
<dbReference type="Proteomes" id="UP001066276">
    <property type="component" value="Chromosome 12"/>
</dbReference>
<keyword evidence="2" id="KW-0732">Signal</keyword>
<feature type="region of interest" description="Disordered" evidence="1">
    <location>
        <begin position="110"/>
        <end position="131"/>
    </location>
</feature>
<sequence length="131" mass="13752">MSWRCGVKSPTWPRQSSVAIEACNVLVLLVIGSLCPNCSHEDCGLPTADWKCPATVVLSQRSTLYIANPFGRLPRLGLEFWGGWGADRILLPRGEPQPDEGPEICISGGAGTREGCAGPSGGLSAGSLVSE</sequence>
<feature type="chain" id="PRO_5043787344" evidence="2">
    <location>
        <begin position="41"/>
        <end position="131"/>
    </location>
</feature>
<evidence type="ECO:0000313" key="4">
    <source>
        <dbReference type="Proteomes" id="UP001066276"/>
    </source>
</evidence>
<feature type="compositionally biased region" description="Gly residues" evidence="1">
    <location>
        <begin position="110"/>
        <end position="124"/>
    </location>
</feature>
<dbReference type="AlphaFoldDB" id="A0AAV7KUK5"/>
<organism evidence="3 4">
    <name type="scientific">Pleurodeles waltl</name>
    <name type="common">Iberian ribbed newt</name>
    <dbReference type="NCBI Taxonomy" id="8319"/>
    <lineage>
        <taxon>Eukaryota</taxon>
        <taxon>Metazoa</taxon>
        <taxon>Chordata</taxon>
        <taxon>Craniata</taxon>
        <taxon>Vertebrata</taxon>
        <taxon>Euteleostomi</taxon>
        <taxon>Amphibia</taxon>
        <taxon>Batrachia</taxon>
        <taxon>Caudata</taxon>
        <taxon>Salamandroidea</taxon>
        <taxon>Salamandridae</taxon>
        <taxon>Pleurodelinae</taxon>
        <taxon>Pleurodeles</taxon>
    </lineage>
</organism>
<evidence type="ECO:0000313" key="3">
    <source>
        <dbReference type="EMBL" id="KAJ1081709.1"/>
    </source>
</evidence>
<evidence type="ECO:0000256" key="1">
    <source>
        <dbReference type="SAM" id="MobiDB-lite"/>
    </source>
</evidence>
<keyword evidence="4" id="KW-1185">Reference proteome</keyword>
<reference evidence="3" key="1">
    <citation type="journal article" date="2022" name="bioRxiv">
        <title>Sequencing and chromosome-scale assembly of the giantPleurodeles waltlgenome.</title>
        <authorList>
            <person name="Brown T."/>
            <person name="Elewa A."/>
            <person name="Iarovenko S."/>
            <person name="Subramanian E."/>
            <person name="Araus A.J."/>
            <person name="Petzold A."/>
            <person name="Susuki M."/>
            <person name="Suzuki K.-i.T."/>
            <person name="Hayashi T."/>
            <person name="Toyoda A."/>
            <person name="Oliveira C."/>
            <person name="Osipova E."/>
            <person name="Leigh N.D."/>
            <person name="Simon A."/>
            <person name="Yun M.H."/>
        </authorList>
    </citation>
    <scope>NUCLEOTIDE SEQUENCE</scope>
    <source>
        <strain evidence="3">20211129_DDA</strain>
        <tissue evidence="3">Liver</tissue>
    </source>
</reference>
<feature type="signal peptide" evidence="2">
    <location>
        <begin position="1"/>
        <end position="40"/>
    </location>
</feature>